<comment type="subcellular location">
    <subcellularLocation>
        <location evidence="1">Nucleus</location>
        <location evidence="1">Nuclear pore complex</location>
    </subcellularLocation>
</comment>
<name>A0A9P4V2A1_9PLEO</name>
<evidence type="ECO:0000313" key="11">
    <source>
        <dbReference type="Proteomes" id="UP000799444"/>
    </source>
</evidence>
<reference evidence="10" key="1">
    <citation type="journal article" date="2020" name="Stud. Mycol.">
        <title>101 Dothideomycetes genomes: a test case for predicting lifestyles and emergence of pathogens.</title>
        <authorList>
            <person name="Haridas S."/>
            <person name="Albert R."/>
            <person name="Binder M."/>
            <person name="Bloem J."/>
            <person name="Labutti K."/>
            <person name="Salamov A."/>
            <person name="Andreopoulos B."/>
            <person name="Baker S."/>
            <person name="Barry K."/>
            <person name="Bills G."/>
            <person name="Bluhm B."/>
            <person name="Cannon C."/>
            <person name="Castanera R."/>
            <person name="Culley D."/>
            <person name="Daum C."/>
            <person name="Ezra D."/>
            <person name="Gonzalez J."/>
            <person name="Henrissat B."/>
            <person name="Kuo A."/>
            <person name="Liang C."/>
            <person name="Lipzen A."/>
            <person name="Lutzoni F."/>
            <person name="Magnuson J."/>
            <person name="Mondo S."/>
            <person name="Nolan M."/>
            <person name="Ohm R."/>
            <person name="Pangilinan J."/>
            <person name="Park H.-J."/>
            <person name="Ramirez L."/>
            <person name="Alfaro M."/>
            <person name="Sun H."/>
            <person name="Tritt A."/>
            <person name="Yoshinaga Y."/>
            <person name="Zwiers L.-H."/>
            <person name="Turgeon B."/>
            <person name="Goodwin S."/>
            <person name="Spatafora J."/>
            <person name="Crous P."/>
            <person name="Grigoriev I."/>
        </authorList>
    </citation>
    <scope>NUCLEOTIDE SEQUENCE</scope>
    <source>
        <strain evidence="10">CBS 125425</strain>
    </source>
</reference>
<dbReference type="Pfam" id="PF21094">
    <property type="entry name" value="Nup188_SH3-like"/>
    <property type="match status" value="1"/>
</dbReference>
<evidence type="ECO:0000256" key="1">
    <source>
        <dbReference type="ARBA" id="ARBA00004567"/>
    </source>
</evidence>
<dbReference type="Pfam" id="PF21093">
    <property type="entry name" value="Nup188_N-subdom_III"/>
    <property type="match status" value="1"/>
</dbReference>
<evidence type="ECO:0000313" key="10">
    <source>
        <dbReference type="EMBL" id="KAF2733933.1"/>
    </source>
</evidence>
<dbReference type="GO" id="GO:0006405">
    <property type="term" value="P:RNA export from nucleus"/>
    <property type="evidence" value="ECO:0007669"/>
    <property type="project" value="TreeGrafter"/>
</dbReference>
<keyword evidence="2" id="KW-0813">Transport</keyword>
<sequence>MAPIPPYSQADIDLSKCFNGEQQLISWELVYAALCDPKTASKSIALRQFVTAEPIIDILSQPWKPFPEDSAQEKSRFETATAPISVASSPDGQHNLDEIKANSLWLAEQATISPYAALRLAVIEWQSRPAVQLLSGLSEEEALSVQEAAGFANLGGSTFIPNSSLLATPSTGRSLSDAHFDSPEQRKARLLSLYLSTRISILRVSQLLVTWGCTNTLRPQYGHEYRVCDNWLEQLGQTVATRQTTRDPRTPGLTFIDRCLQAAKATWGSLEDAFRWNVPESIADAAVEQWTTAQLTEIVHILHLTLVHADLVTTGFVLPETITTWFDFALERGFFTEIPFASADQTALLPILQLLTSLLSLALLNVDKVLGDLDSDTQKYETWDPSSYVVDKATVKTITTVFGYARQLGPSPATPPAFAWALITFKLTAVGRATEEDHERLLERNNGASAPPRTQIEEVAGGLSENDILEMFDRKPPYEDLAETCSGFQVLDLVTRLAELAASTFGTATDRISQDRIRCLLLQLIRAALASEIVAYGPELILATHTIISGDRDMRRWKDTDIPRHADPMVAMFLADESILRPILLEQSRTRYPYETIPLLKFCSALARGEKTAHDGMPTIAQILANTTTLMQRLPESYGDREVASDREEEGANYVRLTVDLPQFITRTISSFGTSRRLLSARRSNNVEESLIVPAGTEGNIVDDTVRPMVAIWHYPHSALEYFVRLLSTYSVDSNRVEYASQETVPVETAVEIIGLFADLMHSSLKASAYRGDDGTCSPELLSFLDIGVDRDEDTVNIVLAIFEQELLRLCQQPGNEDSLELLVKCTQFLGALILIAPNRVWPWLIRSRLLESDGNGGSLASILIGTEMVLGRYDFLIGCIQLFHALVKDAVGRSVARKSSSKALTRFNAATSSDSGTSDKIMSSTLLTFGRTLASVYESFLGWRYGRIEHRLEISISIGSAFTTILNLAYGVDDAPKLSSKLTGSIAPVAEYITSLYLSKSDSNLPTNPILASLLSGTEPYFGSILPSGSTLWKQQTQTMLAFSNILVRIAMLLNKPWTHLEQQLFKATPLLARLYATSDSYKGSVVGLLENLVQGAIRVADAAGEKDEQLDKRETPSLLGHLGPRTAKNFLSILSQLDEPLGILDIRIGVWNLLSAVVSCKQQWFALYLLTGNTPREAIRTKPATTGPTRSKALLSRALFDLAQPGFGRQPSSWQLQTAMLEFVCSAQNHWSWAMGDIRKHKPFIQKLLSFLKWLAKEPNNQRTEEGVLARSYQNRFASIACEILTMYMHACRQVGDVTALKDLVPSLTYLEENALSLPSYNVSLHSNLKRNLEEKFRGVTLSNFKRTTLHPDKFGRSFFYDTELASSLLGFDSNWFGPREGQGFLGEVIRANLNLGYVESQVQLFSGWRLLALELRHVMDKDERLQSILIKVVSQCMVANASSSLPEALFGQLMALRADLSSALVQRIASANINNAEARQLLHPIWGAIVASTPDFDTVFSRDGVQYHRSLLKILYLALRLHLVNPTDSSETIEFRSSFRASVPAKRMDLVEPISSLLLEILDSTVAKGFRSLATQLHANSQSVSPNDFALLTSILQMVLAIPEMISYTAPAALIFSNSGTVRFATSLFSWSDKLTLPSNGIDDPIYGELSLLFLLSLSSLPSLAETMAVDGVLSTLNSANIMSYYRRASGMGPFDNPSRLYSIWTKGILPLCLNLLSAVGPPIAGEIASFLNQYPQQLARASNALSSRSASKITLSIASETHSLALLAGLLEKYRAQGPRLGIQATDIPVLDWDRENVKEDIDSWMARKGLLRERIVVVDEGDAALYGKKVEGGEGNELEERIIRELQAAGACLGLS</sequence>
<dbReference type="InterPro" id="IPR041634">
    <property type="entry name" value="Nup188_C"/>
</dbReference>
<keyword evidence="4" id="KW-0653">Protein transport</keyword>
<proteinExistence type="predicted"/>
<keyword evidence="6" id="KW-0906">Nuclear pore complex</keyword>
<dbReference type="GO" id="GO:0044611">
    <property type="term" value="C:nuclear pore inner ring"/>
    <property type="evidence" value="ECO:0007669"/>
    <property type="project" value="TreeGrafter"/>
</dbReference>
<dbReference type="OrthoDB" id="102511at2759"/>
<dbReference type="Proteomes" id="UP000799444">
    <property type="component" value="Unassembled WGS sequence"/>
</dbReference>
<evidence type="ECO:0000256" key="7">
    <source>
        <dbReference type="ARBA" id="ARBA00023242"/>
    </source>
</evidence>
<evidence type="ECO:0000259" key="9">
    <source>
        <dbReference type="Pfam" id="PF21093"/>
    </source>
</evidence>
<evidence type="ECO:0000259" key="8">
    <source>
        <dbReference type="Pfam" id="PF18378"/>
    </source>
</evidence>
<dbReference type="InterPro" id="IPR044840">
    <property type="entry name" value="Nup188"/>
</dbReference>
<feature type="domain" description="Nucleoporin Nup188 N-terminal subdomain III" evidence="9">
    <location>
        <begin position="743"/>
        <end position="1175"/>
    </location>
</feature>
<organism evidence="10 11">
    <name type="scientific">Polyplosphaeria fusca</name>
    <dbReference type="NCBI Taxonomy" id="682080"/>
    <lineage>
        <taxon>Eukaryota</taxon>
        <taxon>Fungi</taxon>
        <taxon>Dikarya</taxon>
        <taxon>Ascomycota</taxon>
        <taxon>Pezizomycotina</taxon>
        <taxon>Dothideomycetes</taxon>
        <taxon>Pleosporomycetidae</taxon>
        <taxon>Pleosporales</taxon>
        <taxon>Tetraplosphaeriaceae</taxon>
        <taxon>Polyplosphaeria</taxon>
    </lineage>
</organism>
<evidence type="ECO:0000256" key="3">
    <source>
        <dbReference type="ARBA" id="ARBA00022816"/>
    </source>
</evidence>
<feature type="domain" description="Nuclear pore protein Nup188 C-terminal" evidence="8">
    <location>
        <begin position="1484"/>
        <end position="1858"/>
    </location>
</feature>
<evidence type="ECO:0000256" key="6">
    <source>
        <dbReference type="ARBA" id="ARBA00023132"/>
    </source>
</evidence>
<protein>
    <recommendedName>
        <fullName evidence="12">Nucleoporin</fullName>
    </recommendedName>
</protein>
<dbReference type="InterPro" id="IPR048883">
    <property type="entry name" value="Nup188_N-subdom_III"/>
</dbReference>
<evidence type="ECO:0000256" key="4">
    <source>
        <dbReference type="ARBA" id="ARBA00022927"/>
    </source>
</evidence>
<dbReference type="PANTHER" id="PTHR31431">
    <property type="entry name" value="NUCLEOPORIN NUP188 HOMOLOG"/>
    <property type="match status" value="1"/>
</dbReference>
<dbReference type="PANTHER" id="PTHR31431:SF1">
    <property type="entry name" value="NUCLEOPORIN NUP188"/>
    <property type="match status" value="1"/>
</dbReference>
<keyword evidence="5" id="KW-0811">Translocation</keyword>
<evidence type="ECO:0008006" key="12">
    <source>
        <dbReference type="Google" id="ProtNLM"/>
    </source>
</evidence>
<dbReference type="Gene3D" id="1.25.10.70">
    <property type="match status" value="1"/>
</dbReference>
<evidence type="ECO:0000256" key="2">
    <source>
        <dbReference type="ARBA" id="ARBA00022448"/>
    </source>
</evidence>
<dbReference type="Pfam" id="PF18378">
    <property type="entry name" value="Nup188_C"/>
    <property type="match status" value="1"/>
</dbReference>
<dbReference type="EMBL" id="ML996154">
    <property type="protein sequence ID" value="KAF2733933.1"/>
    <property type="molecule type" value="Genomic_DNA"/>
</dbReference>
<accession>A0A9P4V2A1</accession>
<gene>
    <name evidence="10" type="ORF">EJ04DRAFT_577248</name>
</gene>
<dbReference type="GO" id="GO:0051028">
    <property type="term" value="P:mRNA transport"/>
    <property type="evidence" value="ECO:0007669"/>
    <property type="project" value="UniProtKB-KW"/>
</dbReference>
<keyword evidence="11" id="KW-1185">Reference proteome</keyword>
<dbReference type="GO" id="GO:0006606">
    <property type="term" value="P:protein import into nucleus"/>
    <property type="evidence" value="ECO:0007669"/>
    <property type="project" value="TreeGrafter"/>
</dbReference>
<keyword evidence="7" id="KW-0539">Nucleus</keyword>
<keyword evidence="3" id="KW-0509">mRNA transport</keyword>
<dbReference type="GO" id="GO:0017056">
    <property type="term" value="F:structural constituent of nuclear pore"/>
    <property type="evidence" value="ECO:0007669"/>
    <property type="project" value="InterPro"/>
</dbReference>
<comment type="caution">
    <text evidence="10">The sequence shown here is derived from an EMBL/GenBank/DDBJ whole genome shotgun (WGS) entry which is preliminary data.</text>
</comment>
<evidence type="ECO:0000256" key="5">
    <source>
        <dbReference type="ARBA" id="ARBA00023010"/>
    </source>
</evidence>